<evidence type="ECO:0000313" key="1">
    <source>
        <dbReference type="EMBL" id="QBX36207.1"/>
    </source>
</evidence>
<reference evidence="2" key="1">
    <citation type="submission" date="2019-03" db="EMBL/GenBank/DDBJ databases">
        <authorList>
            <person name="Li J."/>
        </authorList>
    </citation>
    <scope>NUCLEOTIDE SEQUENCE [LARGE SCALE GENOMIC DNA]</scope>
    <source>
        <strain evidence="2">2251</strain>
    </source>
</reference>
<protein>
    <submittedName>
        <fullName evidence="1">DUF4440 domain-containing protein</fullName>
    </submittedName>
</protein>
<organism evidence="1 2">
    <name type="scientific">Paracoccus liaowanqingii</name>
    <dbReference type="NCBI Taxonomy" id="2560053"/>
    <lineage>
        <taxon>Bacteria</taxon>
        <taxon>Pseudomonadati</taxon>
        <taxon>Pseudomonadota</taxon>
        <taxon>Alphaproteobacteria</taxon>
        <taxon>Rhodobacterales</taxon>
        <taxon>Paracoccaceae</taxon>
        <taxon>Paracoccus</taxon>
    </lineage>
</organism>
<dbReference type="KEGG" id="plia:E4191_12715"/>
<gene>
    <name evidence="1" type="ORF">E4191_12715</name>
</gene>
<evidence type="ECO:0000313" key="2">
    <source>
        <dbReference type="Proteomes" id="UP000296374"/>
    </source>
</evidence>
<dbReference type="Proteomes" id="UP000296374">
    <property type="component" value="Chromosome"/>
</dbReference>
<sequence length="120" mass="13551">MDDQRVWDFEGGLWHASEDRYHERVDAECVMALSHEPYLVHGQDAIDAVSGTPAWDEVEFSDKTISRPEEGLIVVGYRVEAAKGETRFHAACTSVYRRRAHEDWTVVQHAQVVLPAATKG</sequence>
<dbReference type="EMBL" id="CP038439">
    <property type="protein sequence ID" value="QBX36207.1"/>
    <property type="molecule type" value="Genomic_DNA"/>
</dbReference>
<accession>A0A4P7HRU3</accession>
<dbReference type="AlphaFoldDB" id="A0A4P7HRU3"/>
<name>A0A4P7HRU3_9RHOB</name>
<proteinExistence type="predicted"/>